<dbReference type="Proteomes" id="UP000593560">
    <property type="component" value="Unassembled WGS sequence"/>
</dbReference>
<dbReference type="EMBL" id="JABFAD010000011">
    <property type="protein sequence ID" value="MBA0813016.1"/>
    <property type="molecule type" value="Genomic_DNA"/>
</dbReference>
<comment type="caution">
    <text evidence="1">The sequence shown here is derived from an EMBL/GenBank/DDBJ whole genome shotgun (WGS) entry which is preliminary data.</text>
</comment>
<organism evidence="1 2">
    <name type="scientific">Gossypium harknessii</name>
    <dbReference type="NCBI Taxonomy" id="34285"/>
    <lineage>
        <taxon>Eukaryota</taxon>
        <taxon>Viridiplantae</taxon>
        <taxon>Streptophyta</taxon>
        <taxon>Embryophyta</taxon>
        <taxon>Tracheophyta</taxon>
        <taxon>Spermatophyta</taxon>
        <taxon>Magnoliopsida</taxon>
        <taxon>eudicotyledons</taxon>
        <taxon>Gunneridae</taxon>
        <taxon>Pentapetalae</taxon>
        <taxon>rosids</taxon>
        <taxon>malvids</taxon>
        <taxon>Malvales</taxon>
        <taxon>Malvaceae</taxon>
        <taxon>Malvoideae</taxon>
        <taxon>Gossypium</taxon>
    </lineage>
</organism>
<gene>
    <name evidence="1" type="ORF">Gohar_026906</name>
</gene>
<name>A0A7J9HT66_9ROSI</name>
<dbReference type="AlphaFoldDB" id="A0A7J9HT66"/>
<evidence type="ECO:0000313" key="2">
    <source>
        <dbReference type="Proteomes" id="UP000593560"/>
    </source>
</evidence>
<accession>A0A7J9HT66</accession>
<protein>
    <submittedName>
        <fullName evidence="1">Uncharacterized protein</fullName>
    </submittedName>
</protein>
<sequence>MKPFMLLLRLTERQAS</sequence>
<proteinExistence type="predicted"/>
<reference evidence="1 2" key="1">
    <citation type="journal article" date="2019" name="Genome Biol. Evol.">
        <title>Insights into the evolution of the New World diploid cottons (Gossypium, subgenus Houzingenia) based on genome sequencing.</title>
        <authorList>
            <person name="Grover C.E."/>
            <person name="Arick M.A. 2nd"/>
            <person name="Thrash A."/>
            <person name="Conover J.L."/>
            <person name="Sanders W.S."/>
            <person name="Peterson D.G."/>
            <person name="Frelichowski J.E."/>
            <person name="Scheffler J.A."/>
            <person name="Scheffler B.E."/>
            <person name="Wendel J.F."/>
        </authorList>
    </citation>
    <scope>NUCLEOTIDE SEQUENCE [LARGE SCALE GENOMIC DNA]</scope>
    <source>
        <strain evidence="1">0</strain>
        <tissue evidence="1">Leaf</tissue>
    </source>
</reference>
<evidence type="ECO:0000313" key="1">
    <source>
        <dbReference type="EMBL" id="MBA0813016.1"/>
    </source>
</evidence>
<keyword evidence="2" id="KW-1185">Reference proteome</keyword>